<dbReference type="AlphaFoldDB" id="G8PEZ0"/>
<evidence type="ECO:0000259" key="5">
    <source>
        <dbReference type="PROSITE" id="PS50932"/>
    </source>
</evidence>
<keyword evidence="2" id="KW-0805">Transcription regulation</keyword>
<proteinExistence type="predicted"/>
<dbReference type="InterPro" id="IPR046335">
    <property type="entry name" value="LacI/GalR-like_sensor"/>
</dbReference>
<dbReference type="GO" id="GO:0000976">
    <property type="term" value="F:transcription cis-regulatory region binding"/>
    <property type="evidence" value="ECO:0007669"/>
    <property type="project" value="TreeGrafter"/>
</dbReference>
<evidence type="ECO:0000256" key="1">
    <source>
        <dbReference type="ARBA" id="ARBA00022491"/>
    </source>
</evidence>
<dbReference type="PROSITE" id="PS50932">
    <property type="entry name" value="HTH_LACI_2"/>
    <property type="match status" value="1"/>
</dbReference>
<dbReference type="EMBL" id="CP003137">
    <property type="protein sequence ID" value="AEV95669.1"/>
    <property type="molecule type" value="Genomic_DNA"/>
</dbReference>
<dbReference type="HOGENOM" id="CLU_037628_6_0_9"/>
<feature type="domain" description="HTH lacI-type" evidence="5">
    <location>
        <begin position="6"/>
        <end position="61"/>
    </location>
</feature>
<evidence type="ECO:0000313" key="7">
    <source>
        <dbReference type="EMBL" id="AEV95669.1"/>
    </source>
</evidence>
<dbReference type="InterPro" id="IPR028082">
    <property type="entry name" value="Peripla_BP_I"/>
</dbReference>
<evidence type="ECO:0000256" key="4">
    <source>
        <dbReference type="ARBA" id="ARBA00023163"/>
    </source>
</evidence>
<dbReference type="KEGG" id="pce:PECL_1445"/>
<dbReference type="GO" id="GO:0003700">
    <property type="term" value="F:DNA-binding transcription factor activity"/>
    <property type="evidence" value="ECO:0007669"/>
    <property type="project" value="TreeGrafter"/>
</dbReference>
<dbReference type="Pfam" id="PF13377">
    <property type="entry name" value="Peripla_BP_3"/>
    <property type="match status" value="1"/>
</dbReference>
<reference evidence="7 8" key="1">
    <citation type="journal article" date="2012" name="J. Bacteriol.">
        <title>Complete Genome Sequence of the Beer Spoilage Organism Pediococcus claussenii ATCC BAA-344T.</title>
        <authorList>
            <person name="Pittet V."/>
            <person name="Abegunde T."/>
            <person name="Marfleet T."/>
            <person name="Haakensen M."/>
            <person name="Morrow K."/>
            <person name="Jayaprakash T."/>
            <person name="Schroeder K."/>
            <person name="Trost B."/>
            <person name="Byrns S."/>
            <person name="Bergsveinson J."/>
            <person name="Kusalik A."/>
            <person name="Ziola B."/>
        </authorList>
    </citation>
    <scope>NUCLEOTIDE SEQUENCE [LARGE SCALE GENOMIC DNA]</scope>
    <source>
        <strain evidence="7 8">ATCC BAA-344</strain>
    </source>
</reference>
<dbReference type="PANTHER" id="PTHR30146">
    <property type="entry name" value="LACI-RELATED TRANSCRIPTIONAL REPRESSOR"/>
    <property type="match status" value="1"/>
</dbReference>
<dbReference type="STRING" id="701521.PECL_1445"/>
<feature type="domain" description="HTH cro/C1-type" evidence="6">
    <location>
        <begin position="4"/>
        <end position="37"/>
    </location>
</feature>
<gene>
    <name evidence="7" type="ordered locus">PECL_1445</name>
</gene>
<dbReference type="PANTHER" id="PTHR30146:SF148">
    <property type="entry name" value="HTH-TYPE TRANSCRIPTIONAL REPRESSOR PURR-RELATED"/>
    <property type="match status" value="1"/>
</dbReference>
<dbReference type="SMART" id="SM00354">
    <property type="entry name" value="HTH_LACI"/>
    <property type="match status" value="1"/>
</dbReference>
<dbReference type="PATRIC" id="fig|701521.8.peg.1349"/>
<evidence type="ECO:0000256" key="2">
    <source>
        <dbReference type="ARBA" id="ARBA00023015"/>
    </source>
</evidence>
<dbReference type="PROSITE" id="PS00356">
    <property type="entry name" value="HTH_LACI_1"/>
    <property type="match status" value="1"/>
</dbReference>
<dbReference type="InterPro" id="IPR010982">
    <property type="entry name" value="Lambda_DNA-bd_dom_sf"/>
</dbReference>
<dbReference type="Gene3D" id="1.10.260.40">
    <property type="entry name" value="lambda repressor-like DNA-binding domains"/>
    <property type="match status" value="1"/>
</dbReference>
<dbReference type="Gene3D" id="3.40.50.2300">
    <property type="match status" value="2"/>
</dbReference>
<dbReference type="Pfam" id="PF00356">
    <property type="entry name" value="LacI"/>
    <property type="match status" value="1"/>
</dbReference>
<dbReference type="InterPro" id="IPR001387">
    <property type="entry name" value="Cro/C1-type_HTH"/>
</dbReference>
<dbReference type="eggNOG" id="COG1609">
    <property type="taxonomic scope" value="Bacteria"/>
</dbReference>
<keyword evidence="4" id="KW-0804">Transcription</keyword>
<dbReference type="NCBIfam" id="NF047341">
    <property type="entry name" value="lactose_RbsR"/>
    <property type="match status" value="1"/>
</dbReference>
<name>G8PEZ0_PEDCP</name>
<evidence type="ECO:0000256" key="3">
    <source>
        <dbReference type="ARBA" id="ARBA00023125"/>
    </source>
</evidence>
<dbReference type="SUPFAM" id="SSF47413">
    <property type="entry name" value="lambda repressor-like DNA-binding domains"/>
    <property type="match status" value="1"/>
</dbReference>
<dbReference type="InterPro" id="IPR000843">
    <property type="entry name" value="HTH_LacI"/>
</dbReference>
<organism evidence="7 8">
    <name type="scientific">Pediococcus claussenii (strain ATCC BAA-344 / DSM 14800 / JCM 18046 / KCTC 3811 / LMG 21948 / P06)</name>
    <dbReference type="NCBI Taxonomy" id="701521"/>
    <lineage>
        <taxon>Bacteria</taxon>
        <taxon>Bacillati</taxon>
        <taxon>Bacillota</taxon>
        <taxon>Bacilli</taxon>
        <taxon>Lactobacillales</taxon>
        <taxon>Lactobacillaceae</taxon>
        <taxon>Pediococcus</taxon>
    </lineage>
</organism>
<accession>G8PEZ0</accession>
<dbReference type="SUPFAM" id="SSF53822">
    <property type="entry name" value="Periplasmic binding protein-like I"/>
    <property type="match status" value="1"/>
</dbReference>
<evidence type="ECO:0000259" key="6">
    <source>
        <dbReference type="PROSITE" id="PS50943"/>
    </source>
</evidence>
<sequence length="334" mass="37173">MMTKKITIREVAVQAGVSVTTVSQILNNKGKRFSAETRKKVRDAQNQLGYVPDFSAQNMVTKQSKTIGVLVPEIGNPFFSNLIQGIQSELALRGYALLIFDFENQVVIAEKYLAELVRRAADGMIIASDIIDRKNIDHILNANNVPYIMLDQNPLNTGDQVIIDDFEGGRMAAKHFIDKGHQKLAMLLPDEAPQNIEKRWNGFNTYVNEKALSSKRFTAELSKNGGRTMAKDLLKEHITGVFAANDEVAIGLYRGVKEAGMKIPNDISIIGYDDIDLDQYITPSLTTIHQPVFEMGGKAAQFLIERVVDPSSRIKKLTLPINLIPRESVKSLKS</sequence>
<protein>
    <submittedName>
        <fullName evidence="7">Ribose operon transcriptional regulator, LacI family</fullName>
    </submittedName>
</protein>
<dbReference type="Proteomes" id="UP000005444">
    <property type="component" value="Chromosome"/>
</dbReference>
<keyword evidence="8" id="KW-1185">Reference proteome</keyword>
<keyword evidence="3" id="KW-0238">DNA-binding</keyword>
<dbReference type="PROSITE" id="PS50943">
    <property type="entry name" value="HTH_CROC1"/>
    <property type="match status" value="1"/>
</dbReference>
<dbReference type="CDD" id="cd01392">
    <property type="entry name" value="HTH_LacI"/>
    <property type="match status" value="1"/>
</dbReference>
<evidence type="ECO:0000313" key="8">
    <source>
        <dbReference type="Proteomes" id="UP000005444"/>
    </source>
</evidence>
<keyword evidence="1" id="KW-0678">Repressor</keyword>